<dbReference type="EMBL" id="CACRXK020011034">
    <property type="protein sequence ID" value="CAB4020587.1"/>
    <property type="molecule type" value="Genomic_DNA"/>
</dbReference>
<evidence type="ECO:0000313" key="2">
    <source>
        <dbReference type="Proteomes" id="UP001152795"/>
    </source>
</evidence>
<reference evidence="1" key="1">
    <citation type="submission" date="2020-04" db="EMBL/GenBank/DDBJ databases">
        <authorList>
            <person name="Alioto T."/>
            <person name="Alioto T."/>
            <person name="Gomez Garrido J."/>
        </authorList>
    </citation>
    <scope>NUCLEOTIDE SEQUENCE</scope>
    <source>
        <strain evidence="1">A484AB</strain>
    </source>
</reference>
<proteinExistence type="predicted"/>
<sequence length="129" mass="14902">MRGEWNEILRESTMLALKVAIPVSSFIEKRTIKVRRFFDEEARDEPIADPEKKFCVEVFFKLIDTATSQLEERFKGQTFVAKTFNFLAPKSILKMTASEVCCAANDLISTYKFDLCSEFETPYSTMLMT</sequence>
<organism evidence="1 2">
    <name type="scientific">Paramuricea clavata</name>
    <name type="common">Red gorgonian</name>
    <name type="synonym">Violescent sea-whip</name>
    <dbReference type="NCBI Taxonomy" id="317549"/>
    <lineage>
        <taxon>Eukaryota</taxon>
        <taxon>Metazoa</taxon>
        <taxon>Cnidaria</taxon>
        <taxon>Anthozoa</taxon>
        <taxon>Octocorallia</taxon>
        <taxon>Malacalcyonacea</taxon>
        <taxon>Plexauridae</taxon>
        <taxon>Paramuricea</taxon>
    </lineage>
</organism>
<keyword evidence="2" id="KW-1185">Reference proteome</keyword>
<protein>
    <submittedName>
        <fullName evidence="1">Uncharacterized protein</fullName>
    </submittedName>
</protein>
<dbReference type="AlphaFoldDB" id="A0A6S7IS00"/>
<accession>A0A6S7IS00</accession>
<dbReference type="Proteomes" id="UP001152795">
    <property type="component" value="Unassembled WGS sequence"/>
</dbReference>
<name>A0A6S7IS00_PARCT</name>
<evidence type="ECO:0000313" key="1">
    <source>
        <dbReference type="EMBL" id="CAB4020587.1"/>
    </source>
</evidence>
<dbReference type="OrthoDB" id="687996at2759"/>
<gene>
    <name evidence="1" type="ORF">PACLA_8A066783</name>
</gene>
<comment type="caution">
    <text evidence="1">The sequence shown here is derived from an EMBL/GenBank/DDBJ whole genome shotgun (WGS) entry which is preliminary data.</text>
</comment>